<sequence length="142" mass="15497">MKQSELCNALGLSKAQVSKLVARGMPTESAEAAEQWRRKNLDPSMTSTWSAKRGTGRAAPAEARNPIDIITTSILPRMFFLMDAKDVQGLEPITETVRAAAPGLDDSEVLRVLVALADRYARVIDDHMGCCDGRVNLPTELQ</sequence>
<dbReference type="Proteomes" id="UP000215181">
    <property type="component" value="Unassembled WGS sequence"/>
</dbReference>
<evidence type="ECO:0000256" key="1">
    <source>
        <dbReference type="SAM" id="MobiDB-lite"/>
    </source>
</evidence>
<comment type="caution">
    <text evidence="2">The sequence shown here is derived from an EMBL/GenBank/DDBJ whole genome shotgun (WGS) entry which is preliminary data.</text>
</comment>
<evidence type="ECO:0000313" key="2">
    <source>
        <dbReference type="EMBL" id="OYD53059.1"/>
    </source>
</evidence>
<reference evidence="2 3" key="1">
    <citation type="submission" date="2017-07" db="EMBL/GenBank/DDBJ databases">
        <title>Thauera sp. KNDSS-Mac4 genome sequence and assembly.</title>
        <authorList>
            <person name="Mayilraj S."/>
        </authorList>
    </citation>
    <scope>NUCLEOTIDE SEQUENCE [LARGE SCALE GENOMIC DNA]</scope>
    <source>
        <strain evidence="2 3">KNDSS-Mac4</strain>
    </source>
</reference>
<accession>A0A235EVK7</accession>
<dbReference type="OrthoDB" id="8550302at2"/>
<protein>
    <submittedName>
        <fullName evidence="2">Uncharacterized protein</fullName>
    </submittedName>
</protein>
<dbReference type="AlphaFoldDB" id="A0A235EVK7"/>
<gene>
    <name evidence="2" type="ORF">CGK74_14525</name>
</gene>
<name>A0A235EVK7_9RHOO</name>
<organism evidence="2 3">
    <name type="scientific">Thauera propionica</name>
    <dbReference type="NCBI Taxonomy" id="2019431"/>
    <lineage>
        <taxon>Bacteria</taxon>
        <taxon>Pseudomonadati</taxon>
        <taxon>Pseudomonadota</taxon>
        <taxon>Betaproteobacteria</taxon>
        <taxon>Rhodocyclales</taxon>
        <taxon>Zoogloeaceae</taxon>
        <taxon>Thauera</taxon>
    </lineage>
</organism>
<dbReference type="EMBL" id="NOIH01000018">
    <property type="protein sequence ID" value="OYD53059.1"/>
    <property type="molecule type" value="Genomic_DNA"/>
</dbReference>
<dbReference type="RefSeq" id="WP_094269171.1">
    <property type="nucleotide sequence ID" value="NZ_NOIH01000018.1"/>
</dbReference>
<proteinExistence type="predicted"/>
<feature type="region of interest" description="Disordered" evidence="1">
    <location>
        <begin position="36"/>
        <end position="60"/>
    </location>
</feature>
<keyword evidence="3" id="KW-1185">Reference proteome</keyword>
<evidence type="ECO:0000313" key="3">
    <source>
        <dbReference type="Proteomes" id="UP000215181"/>
    </source>
</evidence>